<feature type="domain" description="Cyclophilin-like" evidence="1">
    <location>
        <begin position="4"/>
        <end position="112"/>
    </location>
</feature>
<gene>
    <name evidence="2" type="ORF">EZH24_08030</name>
</gene>
<reference evidence="2 3" key="1">
    <citation type="journal article" date="2019" name="Anaerobe">
        <title>Brachyspira catarrhinii sp. nov., an anaerobic intestinal spirochaete isolated from vervet monkeys may have been misidentified as Brachyspira aalborgi in previous studies.</title>
        <authorList>
            <person name="Phillips N.D."/>
            <person name="La T."/>
            <person name="Hampson D.J."/>
        </authorList>
    </citation>
    <scope>NUCLEOTIDE SEQUENCE [LARGE SCALE GENOMIC DNA]</scope>
    <source>
        <strain evidence="2 3">Z12</strain>
    </source>
</reference>
<dbReference type="InterPro" id="IPR041183">
    <property type="entry name" value="Cyclophilin-like"/>
</dbReference>
<protein>
    <recommendedName>
        <fullName evidence="1">Cyclophilin-like domain-containing protein</fullName>
    </recommendedName>
</protein>
<proteinExistence type="predicted"/>
<keyword evidence="3" id="KW-1185">Reference proteome</keyword>
<evidence type="ECO:0000313" key="2">
    <source>
        <dbReference type="EMBL" id="TKZ34319.1"/>
    </source>
</evidence>
<evidence type="ECO:0000313" key="3">
    <source>
        <dbReference type="Proteomes" id="UP000310168"/>
    </source>
</evidence>
<sequence>MIKMTFAGNEIYGEILNTQSGKEFLSQLPATFKFEDYNSTEKISYLPTKLSGQGEPEGFTPKRGDISYYMPWGNLAIFYRDFRYSRSLIKLGTLNDIDKLANMRGSFDVRIEIVD</sequence>
<dbReference type="Pfam" id="PF18050">
    <property type="entry name" value="Cyclophil_like2"/>
    <property type="match status" value="1"/>
</dbReference>
<dbReference type="EMBL" id="SJDU01000205">
    <property type="protein sequence ID" value="TKZ34319.1"/>
    <property type="molecule type" value="Genomic_DNA"/>
</dbReference>
<accession>A0ABY2TQ66</accession>
<dbReference type="InterPro" id="IPR029000">
    <property type="entry name" value="Cyclophilin-like_dom_sf"/>
</dbReference>
<dbReference type="Proteomes" id="UP000310168">
    <property type="component" value="Unassembled WGS sequence"/>
</dbReference>
<organism evidence="2 3">
    <name type="scientific">Brachyspira catarrhinii</name>
    <dbReference type="NCBI Taxonomy" id="2528966"/>
    <lineage>
        <taxon>Bacteria</taxon>
        <taxon>Pseudomonadati</taxon>
        <taxon>Spirochaetota</taxon>
        <taxon>Spirochaetia</taxon>
        <taxon>Brachyspirales</taxon>
        <taxon>Brachyspiraceae</taxon>
        <taxon>Brachyspira</taxon>
    </lineage>
</organism>
<dbReference type="SUPFAM" id="SSF50891">
    <property type="entry name" value="Cyclophilin-like"/>
    <property type="match status" value="1"/>
</dbReference>
<evidence type="ECO:0000259" key="1">
    <source>
        <dbReference type="Pfam" id="PF18050"/>
    </source>
</evidence>
<comment type="caution">
    <text evidence="2">The sequence shown here is derived from an EMBL/GenBank/DDBJ whole genome shotgun (WGS) entry which is preliminary data.</text>
</comment>
<dbReference type="Gene3D" id="2.40.100.20">
    <property type="match status" value="1"/>
</dbReference>
<name>A0ABY2TQ66_9SPIR</name>